<dbReference type="RefSeq" id="WP_332518943.1">
    <property type="nucleotide sequence ID" value="NZ_JANRHA010000001.1"/>
</dbReference>
<evidence type="ECO:0000313" key="2">
    <source>
        <dbReference type="EMBL" id="MDG3013138.1"/>
    </source>
</evidence>
<dbReference type="EMBL" id="JANRHA010000001">
    <property type="protein sequence ID" value="MDG3013138.1"/>
    <property type="molecule type" value="Genomic_DNA"/>
</dbReference>
<keyword evidence="3" id="KW-1185">Reference proteome</keyword>
<dbReference type="InterPro" id="IPR011576">
    <property type="entry name" value="Pyridox_Oxase_N"/>
</dbReference>
<dbReference type="Proteomes" id="UP001152755">
    <property type="component" value="Unassembled WGS sequence"/>
</dbReference>
<dbReference type="Pfam" id="PF01243">
    <property type="entry name" value="PNPOx_N"/>
    <property type="match status" value="1"/>
</dbReference>
<gene>
    <name evidence="2" type="ORF">NVS88_01020</name>
</gene>
<evidence type="ECO:0000313" key="3">
    <source>
        <dbReference type="Proteomes" id="UP001152755"/>
    </source>
</evidence>
<dbReference type="PANTHER" id="PTHR40660">
    <property type="entry name" value="5'-PHOSPHATE OXIDASE PUTATIVE DOMAIN-CONTAINING PROTEIN-RELATED"/>
    <property type="match status" value="1"/>
</dbReference>
<sequence>MTDPKTGPVIDDDMRMIVEDARLSFVATVCPDGSPNLSPKGSMRVRDDEHIAFMDIASPGTMANLAHDNRIEINSIDFVRRRGYRFKGTAEFREPGDEVYEWLHSWLLDLNGPGYPAHRAVLVHVDRVLPVLSPAYTFGGADERTLSQAWARTYGLPGAQA</sequence>
<comment type="caution">
    <text evidence="2">The sequence shown here is derived from an EMBL/GenBank/DDBJ whole genome shotgun (WGS) entry which is preliminary data.</text>
</comment>
<dbReference type="Gene3D" id="2.30.110.10">
    <property type="entry name" value="Electron Transport, Fmn-binding Protein, Chain A"/>
    <property type="match status" value="1"/>
</dbReference>
<evidence type="ECO:0000259" key="1">
    <source>
        <dbReference type="Pfam" id="PF01243"/>
    </source>
</evidence>
<name>A0A9X4LVN1_9ACTN</name>
<dbReference type="SUPFAM" id="SSF50475">
    <property type="entry name" value="FMN-binding split barrel"/>
    <property type="match status" value="1"/>
</dbReference>
<dbReference type="PANTHER" id="PTHR40660:SF1">
    <property type="entry name" value="5'-PHOSPHATE OXIDASE PUTATIVE DOMAIN-CONTAINING PROTEIN-RELATED"/>
    <property type="match status" value="1"/>
</dbReference>
<reference evidence="2" key="1">
    <citation type="submission" date="2022-08" db="EMBL/GenBank/DDBJ databases">
        <title>Genome analysis of Corynebacteriales strain.</title>
        <authorList>
            <person name="Lee S.D."/>
        </authorList>
    </citation>
    <scope>NUCLEOTIDE SEQUENCE</scope>
    <source>
        <strain evidence="2">D3-21</strain>
    </source>
</reference>
<feature type="domain" description="Pyridoxamine 5'-phosphate oxidase N-terminal" evidence="1">
    <location>
        <begin position="11"/>
        <end position="128"/>
    </location>
</feature>
<accession>A0A9X4LVN1</accession>
<proteinExistence type="predicted"/>
<organism evidence="2 3">
    <name type="scientific">Speluncibacter jeojiensis</name>
    <dbReference type="NCBI Taxonomy" id="2710754"/>
    <lineage>
        <taxon>Bacteria</taxon>
        <taxon>Bacillati</taxon>
        <taxon>Actinomycetota</taxon>
        <taxon>Actinomycetes</taxon>
        <taxon>Mycobacteriales</taxon>
        <taxon>Speluncibacteraceae</taxon>
        <taxon>Speluncibacter</taxon>
    </lineage>
</organism>
<dbReference type="InterPro" id="IPR012349">
    <property type="entry name" value="Split_barrel_FMN-bd"/>
</dbReference>
<protein>
    <submittedName>
        <fullName evidence="2">Pyridoxamine 5'-phosphate oxidase family protein</fullName>
    </submittedName>
</protein>
<dbReference type="AlphaFoldDB" id="A0A9X4LVN1"/>